<dbReference type="OrthoDB" id="3217947at2"/>
<dbReference type="SUPFAM" id="SSF55874">
    <property type="entry name" value="ATPase domain of HSP90 chaperone/DNA topoisomerase II/histidine kinase"/>
    <property type="match status" value="1"/>
</dbReference>
<evidence type="ECO:0000256" key="5">
    <source>
        <dbReference type="ARBA" id="ARBA00022741"/>
    </source>
</evidence>
<dbReference type="Pfam" id="PF02518">
    <property type="entry name" value="HATPase_c"/>
    <property type="match status" value="1"/>
</dbReference>
<comment type="catalytic activity">
    <reaction evidence="1">
        <text>ATP + protein L-histidine = ADP + protein N-phospho-L-histidine.</text>
        <dbReference type="EC" id="2.7.13.3"/>
    </reaction>
</comment>
<dbReference type="InterPro" id="IPR003594">
    <property type="entry name" value="HATPase_dom"/>
</dbReference>
<feature type="domain" description="Histidine kinase/HSP90-like ATPase" evidence="9">
    <location>
        <begin position="149"/>
        <end position="225"/>
    </location>
</feature>
<dbReference type="InterPro" id="IPR011712">
    <property type="entry name" value="Sig_transdc_His_kin_sub3_dim/P"/>
</dbReference>
<name>A0A3N4D0H2_9ACTN</name>
<dbReference type="Gene3D" id="1.20.5.1930">
    <property type="match status" value="1"/>
</dbReference>
<evidence type="ECO:0000256" key="3">
    <source>
        <dbReference type="ARBA" id="ARBA00022553"/>
    </source>
</evidence>
<keyword evidence="7" id="KW-0067">ATP-binding</keyword>
<evidence type="ECO:0000259" key="10">
    <source>
        <dbReference type="Pfam" id="PF07730"/>
    </source>
</evidence>
<dbReference type="PANTHER" id="PTHR24421">
    <property type="entry name" value="NITRATE/NITRITE SENSOR PROTEIN NARX-RELATED"/>
    <property type="match status" value="1"/>
</dbReference>
<evidence type="ECO:0000256" key="8">
    <source>
        <dbReference type="ARBA" id="ARBA00023012"/>
    </source>
</evidence>
<keyword evidence="6 12" id="KW-0418">Kinase</keyword>
<dbReference type="EC" id="2.7.13.3" evidence="2"/>
<keyword evidence="3" id="KW-0597">Phosphoprotein</keyword>
<evidence type="ECO:0000313" key="13">
    <source>
        <dbReference type="Proteomes" id="UP000273044"/>
    </source>
</evidence>
<evidence type="ECO:0000256" key="7">
    <source>
        <dbReference type="ARBA" id="ARBA00022840"/>
    </source>
</evidence>
<dbReference type="Proteomes" id="UP000677180">
    <property type="component" value="Chromosome"/>
</dbReference>
<keyword evidence="4 12" id="KW-0808">Transferase</keyword>
<dbReference type="Gene3D" id="3.30.565.10">
    <property type="entry name" value="Histidine kinase-like ATPase, C-terminal domain"/>
    <property type="match status" value="1"/>
</dbReference>
<accession>A0A3N4D0H2</accession>
<dbReference type="Pfam" id="PF07730">
    <property type="entry name" value="HisKA_3"/>
    <property type="match status" value="1"/>
</dbReference>
<dbReference type="EMBL" id="CP072385">
    <property type="protein sequence ID" value="QUC11960.1"/>
    <property type="molecule type" value="Genomic_DNA"/>
</dbReference>
<organism evidence="12 13">
    <name type="scientific">Arachnia propionica</name>
    <dbReference type="NCBI Taxonomy" id="1750"/>
    <lineage>
        <taxon>Bacteria</taxon>
        <taxon>Bacillati</taxon>
        <taxon>Actinomycetota</taxon>
        <taxon>Actinomycetes</taxon>
        <taxon>Propionibacteriales</taxon>
        <taxon>Propionibacteriaceae</taxon>
        <taxon>Arachnia</taxon>
    </lineage>
</organism>
<keyword evidence="13" id="KW-1185">Reference proteome</keyword>
<dbReference type="GeneID" id="64407649"/>
<dbReference type="AlphaFoldDB" id="A0A3N4D0H2"/>
<evidence type="ECO:0000259" key="9">
    <source>
        <dbReference type="Pfam" id="PF02518"/>
    </source>
</evidence>
<dbReference type="CDD" id="cd16917">
    <property type="entry name" value="HATPase_UhpB-NarQ-NarX-like"/>
    <property type="match status" value="1"/>
</dbReference>
<dbReference type="GO" id="GO:0046983">
    <property type="term" value="F:protein dimerization activity"/>
    <property type="evidence" value="ECO:0007669"/>
    <property type="project" value="InterPro"/>
</dbReference>
<protein>
    <recommendedName>
        <fullName evidence="2">histidine kinase</fullName>
        <ecNumber evidence="2">2.7.13.3</ecNumber>
    </recommendedName>
</protein>
<dbReference type="GO" id="GO:0005524">
    <property type="term" value="F:ATP binding"/>
    <property type="evidence" value="ECO:0007669"/>
    <property type="project" value="UniProtKB-KW"/>
</dbReference>
<gene>
    <name evidence="12" type="primary">devS_3</name>
    <name evidence="11" type="ORF">J5A53_04515</name>
    <name evidence="12" type="ORF">NCTC12967_02205</name>
</gene>
<feature type="domain" description="Signal transduction histidine kinase subgroup 3 dimerisation and phosphoacceptor" evidence="10">
    <location>
        <begin position="36"/>
        <end position="103"/>
    </location>
</feature>
<dbReference type="Proteomes" id="UP000273044">
    <property type="component" value="Chromosome"/>
</dbReference>
<evidence type="ECO:0000313" key="11">
    <source>
        <dbReference type="EMBL" id="QUC11960.1"/>
    </source>
</evidence>
<dbReference type="InterPro" id="IPR050482">
    <property type="entry name" value="Sensor_HK_TwoCompSys"/>
</dbReference>
<dbReference type="GO" id="GO:0000155">
    <property type="term" value="F:phosphorelay sensor kinase activity"/>
    <property type="evidence" value="ECO:0007669"/>
    <property type="project" value="InterPro"/>
</dbReference>
<evidence type="ECO:0000256" key="1">
    <source>
        <dbReference type="ARBA" id="ARBA00000085"/>
    </source>
</evidence>
<evidence type="ECO:0000256" key="2">
    <source>
        <dbReference type="ARBA" id="ARBA00012438"/>
    </source>
</evidence>
<dbReference type="GO" id="GO:0016020">
    <property type="term" value="C:membrane"/>
    <property type="evidence" value="ECO:0007669"/>
    <property type="project" value="InterPro"/>
</dbReference>
<evidence type="ECO:0000256" key="4">
    <source>
        <dbReference type="ARBA" id="ARBA00022679"/>
    </source>
</evidence>
<dbReference type="EMBL" id="LR134406">
    <property type="protein sequence ID" value="VEH70899.1"/>
    <property type="molecule type" value="Genomic_DNA"/>
</dbReference>
<dbReference type="RefSeq" id="WP_014847261.1">
    <property type="nucleotide sequence ID" value="NZ_CAJZDL010000012.1"/>
</dbReference>
<reference evidence="11" key="2">
    <citation type="submission" date="2021-03" db="EMBL/GenBank/DDBJ databases">
        <title>Human Oral Microbial Genomes.</title>
        <authorList>
            <person name="Johnston C.D."/>
            <person name="Chen T."/>
            <person name="Dewhirst F.E."/>
        </authorList>
    </citation>
    <scope>NUCLEOTIDE SEQUENCE</scope>
    <source>
        <strain evidence="11">F0714</strain>
    </source>
</reference>
<reference evidence="12 13" key="1">
    <citation type="submission" date="2018-12" db="EMBL/GenBank/DDBJ databases">
        <authorList>
            <consortium name="Pathogen Informatics"/>
        </authorList>
    </citation>
    <scope>NUCLEOTIDE SEQUENCE [LARGE SCALE GENOMIC DNA]</scope>
    <source>
        <strain evidence="12 13">NCTC12967</strain>
    </source>
</reference>
<proteinExistence type="predicted"/>
<dbReference type="InterPro" id="IPR036890">
    <property type="entry name" value="HATPase_C_sf"/>
</dbReference>
<evidence type="ECO:0000313" key="12">
    <source>
        <dbReference type="EMBL" id="VEH70899.1"/>
    </source>
</evidence>
<dbReference type="OMA" id="RERISWT"/>
<evidence type="ECO:0000256" key="6">
    <source>
        <dbReference type="ARBA" id="ARBA00022777"/>
    </source>
</evidence>
<keyword evidence="8" id="KW-0902">Two-component regulatory system</keyword>
<sequence>MRWGRKRWVSHEQEAAQRIAELTASRRVIVEAYEVERRRIERDLHDGAQQYLVAAAMKVGEAQLSPAVENDPVAAQLLAEANTAIQEGLGALRRTIRGIHPQLLRQQGLPAALEEVAATAANRVRIVAPQPLPELPEGVLAVGYFFACEAIGNAAKYAPRADVTVLLAADRNLRVSVVDRGPGGARIVSGHGLAGMRERLAAAGGELTISSPPGGPTQLAATIPLLLDRGEPAVVIP</sequence>
<dbReference type="PANTHER" id="PTHR24421:SF10">
    <property type="entry name" value="NITRATE_NITRITE SENSOR PROTEIN NARQ"/>
    <property type="match status" value="1"/>
</dbReference>
<keyword evidence="5" id="KW-0547">Nucleotide-binding</keyword>